<dbReference type="EnsemblMetazoa" id="ASIC005801-RA">
    <property type="protein sequence ID" value="ASIC005801-PA"/>
    <property type="gene ID" value="ASIC005801"/>
</dbReference>
<name>A0A084VK97_ANOSI</name>
<evidence type="ECO:0000313" key="3">
    <source>
        <dbReference type="EnsemblMetazoa" id="ASIC005801-PA"/>
    </source>
</evidence>
<keyword evidence="4" id="KW-1185">Reference proteome</keyword>
<proteinExistence type="predicted"/>
<reference evidence="3" key="2">
    <citation type="submission" date="2020-05" db="UniProtKB">
        <authorList>
            <consortium name="EnsemblMetazoa"/>
        </authorList>
    </citation>
    <scope>IDENTIFICATION</scope>
</reference>
<reference evidence="2 4" key="1">
    <citation type="journal article" date="2014" name="BMC Genomics">
        <title>Genome sequence of Anopheles sinensis provides insight into genetics basis of mosquito competence for malaria parasites.</title>
        <authorList>
            <person name="Zhou D."/>
            <person name="Zhang D."/>
            <person name="Ding G."/>
            <person name="Shi L."/>
            <person name="Hou Q."/>
            <person name="Ye Y."/>
            <person name="Xu Y."/>
            <person name="Zhou H."/>
            <person name="Xiong C."/>
            <person name="Li S."/>
            <person name="Yu J."/>
            <person name="Hong S."/>
            <person name="Yu X."/>
            <person name="Zou P."/>
            <person name="Chen C."/>
            <person name="Chang X."/>
            <person name="Wang W."/>
            <person name="Lv Y."/>
            <person name="Sun Y."/>
            <person name="Ma L."/>
            <person name="Shen B."/>
            <person name="Zhu C."/>
        </authorList>
    </citation>
    <scope>NUCLEOTIDE SEQUENCE [LARGE SCALE GENOMIC DNA]</scope>
</reference>
<protein>
    <submittedName>
        <fullName evidence="2 3">Uncharacterized protein</fullName>
    </submittedName>
</protein>
<evidence type="ECO:0000313" key="4">
    <source>
        <dbReference type="Proteomes" id="UP000030765"/>
    </source>
</evidence>
<gene>
    <name evidence="2" type="ORF">ZHAS_00005801</name>
</gene>
<feature type="compositionally biased region" description="Low complexity" evidence="1">
    <location>
        <begin position="50"/>
        <end position="65"/>
    </location>
</feature>
<dbReference type="EMBL" id="ATLV01014168">
    <property type="status" value="NOT_ANNOTATED_CDS"/>
    <property type="molecule type" value="Genomic_DNA"/>
</dbReference>
<feature type="region of interest" description="Disordered" evidence="1">
    <location>
        <begin position="34"/>
        <end position="127"/>
    </location>
</feature>
<feature type="compositionally biased region" description="Low complexity" evidence="1">
    <location>
        <begin position="92"/>
        <end position="102"/>
    </location>
</feature>
<accession>A0A084VK97</accession>
<evidence type="ECO:0000313" key="2">
    <source>
        <dbReference type="EMBL" id="KFB38391.1"/>
    </source>
</evidence>
<dbReference type="VEuPathDB" id="VectorBase:ASIC005801"/>
<organism evidence="2">
    <name type="scientific">Anopheles sinensis</name>
    <name type="common">Mosquito</name>
    <dbReference type="NCBI Taxonomy" id="74873"/>
    <lineage>
        <taxon>Eukaryota</taxon>
        <taxon>Metazoa</taxon>
        <taxon>Ecdysozoa</taxon>
        <taxon>Arthropoda</taxon>
        <taxon>Hexapoda</taxon>
        <taxon>Insecta</taxon>
        <taxon>Pterygota</taxon>
        <taxon>Neoptera</taxon>
        <taxon>Endopterygota</taxon>
        <taxon>Diptera</taxon>
        <taxon>Nematocera</taxon>
        <taxon>Culicoidea</taxon>
        <taxon>Culicidae</taxon>
        <taxon>Anophelinae</taxon>
        <taxon>Anopheles</taxon>
    </lineage>
</organism>
<dbReference type="AlphaFoldDB" id="A0A084VK97"/>
<dbReference type="Proteomes" id="UP000030765">
    <property type="component" value="Unassembled WGS sequence"/>
</dbReference>
<sequence length="155" mass="16994">MVYLIMGGKGPPRMLRKREESTSILFGRLDALTQRGTKPIRRPRGDSTRAPRVSVRPRSRLASPRFASRPTGPVLGAWTRRSGIGSGRVSETDSVSLSSSSSGGNQAPPYLQRAKRTNATGLDRVRRRRRRVSCVVDAMRASAGECQFQSNIGRA</sequence>
<evidence type="ECO:0000256" key="1">
    <source>
        <dbReference type="SAM" id="MobiDB-lite"/>
    </source>
</evidence>
<dbReference type="EMBL" id="KE524947">
    <property type="protein sequence ID" value="KFB38391.1"/>
    <property type="molecule type" value="Genomic_DNA"/>
</dbReference>